<name>A0ABY4MU61_9MICO</name>
<proteinExistence type="predicted"/>
<sequence>MEWPNPTFHSGAQAVTREVLNDSAEGCVVISQGDAPFGDFCVAGTELPVPDENFTGADYPDQDRIWNSQTGWMYVRE</sequence>
<reference evidence="1" key="1">
    <citation type="submission" date="2022-05" db="EMBL/GenBank/DDBJ databases">
        <title>Complete genome sequence of toluene-degrading Gulosibacter sediminis strain ACHW.36C.</title>
        <authorList>
            <person name="Wai A.C."/>
            <person name="Lai G.K."/>
            <person name="Griffin S.D."/>
            <person name="Leung F.C."/>
        </authorList>
    </citation>
    <scope>NUCLEOTIDE SEQUENCE [LARGE SCALE GENOMIC DNA]</scope>
    <source>
        <strain evidence="1">ACHW.36C</strain>
    </source>
</reference>
<evidence type="ECO:0000313" key="1">
    <source>
        <dbReference type="EMBL" id="UQN13955.1"/>
    </source>
</evidence>
<gene>
    <name evidence="1" type="ORF">M3M28_07720</name>
</gene>
<organism evidence="1">
    <name type="scientific">Gulosibacter sediminis</name>
    <dbReference type="NCBI Taxonomy" id="1729695"/>
    <lineage>
        <taxon>Bacteria</taxon>
        <taxon>Bacillati</taxon>
        <taxon>Actinomycetota</taxon>
        <taxon>Actinomycetes</taxon>
        <taxon>Micrococcales</taxon>
        <taxon>Microbacteriaceae</taxon>
        <taxon>Gulosibacter</taxon>
    </lineage>
</organism>
<protein>
    <submittedName>
        <fullName evidence="1">Uncharacterized protein</fullName>
    </submittedName>
</protein>
<dbReference type="EMBL" id="CP097160">
    <property type="protein sequence ID" value="UQN13955.1"/>
    <property type="molecule type" value="Genomic_DNA"/>
</dbReference>
<accession>A0ABY4MU61</accession>